<dbReference type="AlphaFoldDB" id="A0A9N7NZ44"/>
<dbReference type="Gene3D" id="1.20.1280.50">
    <property type="match status" value="1"/>
</dbReference>
<feature type="region of interest" description="Disordered" evidence="1">
    <location>
        <begin position="11"/>
        <end position="31"/>
    </location>
</feature>
<dbReference type="NCBIfam" id="TIGR01640">
    <property type="entry name" value="F_box_assoc_1"/>
    <property type="match status" value="1"/>
</dbReference>
<reference evidence="3" key="1">
    <citation type="submission" date="2019-12" db="EMBL/GenBank/DDBJ databases">
        <authorList>
            <person name="Scholes J."/>
        </authorList>
    </citation>
    <scope>NUCLEOTIDE SEQUENCE</scope>
</reference>
<keyword evidence="4" id="KW-1185">Reference proteome</keyword>
<dbReference type="OrthoDB" id="1918594at2759"/>
<proteinExistence type="predicted"/>
<dbReference type="Pfam" id="PF08268">
    <property type="entry name" value="FBA_3"/>
    <property type="match status" value="1"/>
</dbReference>
<dbReference type="PANTHER" id="PTHR31672:SF11">
    <property type="entry name" value="F-BOX PROTEIN CPR1-LIKE ISOFORM X2"/>
    <property type="match status" value="1"/>
</dbReference>
<dbReference type="EMBL" id="CACSLK010034598">
    <property type="protein sequence ID" value="CAA0842064.1"/>
    <property type="molecule type" value="Genomic_DNA"/>
</dbReference>
<evidence type="ECO:0000313" key="3">
    <source>
        <dbReference type="EMBL" id="CAA0842064.1"/>
    </source>
</evidence>
<dbReference type="Proteomes" id="UP001153555">
    <property type="component" value="Unassembled WGS sequence"/>
</dbReference>
<accession>A0A9N7NZ44</accession>
<organism evidence="3 4">
    <name type="scientific">Striga hermonthica</name>
    <name type="common">Purple witchweed</name>
    <name type="synonym">Buchnera hermonthica</name>
    <dbReference type="NCBI Taxonomy" id="68872"/>
    <lineage>
        <taxon>Eukaryota</taxon>
        <taxon>Viridiplantae</taxon>
        <taxon>Streptophyta</taxon>
        <taxon>Embryophyta</taxon>
        <taxon>Tracheophyta</taxon>
        <taxon>Spermatophyta</taxon>
        <taxon>Magnoliopsida</taxon>
        <taxon>eudicotyledons</taxon>
        <taxon>Gunneridae</taxon>
        <taxon>Pentapetalae</taxon>
        <taxon>asterids</taxon>
        <taxon>lamiids</taxon>
        <taxon>Lamiales</taxon>
        <taxon>Orobanchaceae</taxon>
        <taxon>Buchnereae</taxon>
        <taxon>Striga</taxon>
    </lineage>
</organism>
<dbReference type="PROSITE" id="PS50181">
    <property type="entry name" value="FBOX"/>
    <property type="match status" value="1"/>
</dbReference>
<dbReference type="Pfam" id="PF12937">
    <property type="entry name" value="F-box-like"/>
    <property type="match status" value="1"/>
</dbReference>
<feature type="compositionally biased region" description="Basic residues" evidence="1">
    <location>
        <begin position="14"/>
        <end position="24"/>
    </location>
</feature>
<dbReference type="InterPro" id="IPR013187">
    <property type="entry name" value="F-box-assoc_dom_typ3"/>
</dbReference>
<evidence type="ECO:0000259" key="2">
    <source>
        <dbReference type="PROSITE" id="PS50181"/>
    </source>
</evidence>
<dbReference type="InterPro" id="IPR036047">
    <property type="entry name" value="F-box-like_dom_sf"/>
</dbReference>
<dbReference type="InterPro" id="IPR017451">
    <property type="entry name" value="F-box-assoc_interact_dom"/>
</dbReference>
<sequence>MRLSLPKFDIPPSKLRHPPPRRRPGKEERNTAVAPVDQVRLHIYIESLPDELLFEVLVRIPGQDIYEARLVCRKWYHIIHTHNFMSAYLHHSPYGLLFKSKCSESLLVLPQRGRIGIEMTQLRYKRRCLVFSSCNGLWLENSLQSKNDLYVTNPTTGQIVLLPPCVIHVTDANHAMAYAPASMEYKVVIFYPPEKTFRAVCHILTAGVDKTWRDVDLGLISSEEASMSFCNPPLVTEGFVHWKHPHSHHLLTLNVETETITETPAPFPQPQDFPVHASRTDIYLSTGKYLSLLRPYGECSWQVWEMSRPETGEWRKKAHFSLEGNEERFKQLGFAPKEFLFPVGWVKYPELLAMRTSSKMTALLLYNLVTQEINEIGLPSYYFQYNFVVYKSSLEWLDAVKPPLPPSSPLPSSTGI</sequence>
<evidence type="ECO:0000313" key="4">
    <source>
        <dbReference type="Proteomes" id="UP001153555"/>
    </source>
</evidence>
<gene>
    <name evidence="3" type="ORF">SHERM_07928</name>
</gene>
<dbReference type="PANTHER" id="PTHR31672">
    <property type="entry name" value="BNACNNG10540D PROTEIN"/>
    <property type="match status" value="1"/>
</dbReference>
<comment type="caution">
    <text evidence="3">The sequence shown here is derived from an EMBL/GenBank/DDBJ whole genome shotgun (WGS) entry which is preliminary data.</text>
</comment>
<protein>
    <recommendedName>
        <fullName evidence="2">F-box domain-containing protein</fullName>
    </recommendedName>
</protein>
<dbReference type="SUPFAM" id="SSF81383">
    <property type="entry name" value="F-box domain"/>
    <property type="match status" value="1"/>
</dbReference>
<dbReference type="InterPro" id="IPR050796">
    <property type="entry name" value="SCF_F-box_component"/>
</dbReference>
<dbReference type="InterPro" id="IPR001810">
    <property type="entry name" value="F-box_dom"/>
</dbReference>
<feature type="domain" description="F-box" evidence="2">
    <location>
        <begin position="42"/>
        <end position="88"/>
    </location>
</feature>
<evidence type="ECO:0000256" key="1">
    <source>
        <dbReference type="SAM" id="MobiDB-lite"/>
    </source>
</evidence>
<name>A0A9N7NZ44_STRHE</name>
<dbReference type="SMART" id="SM00256">
    <property type="entry name" value="FBOX"/>
    <property type="match status" value="1"/>
</dbReference>